<dbReference type="EMBL" id="KZ678129">
    <property type="protein sequence ID" value="PSN73237.1"/>
    <property type="molecule type" value="Genomic_DNA"/>
</dbReference>
<reference evidence="2 3" key="1">
    <citation type="journal article" date="2018" name="Front. Microbiol.">
        <title>Genome-Wide Analysis of Corynespora cassiicola Leaf Fall Disease Putative Effectors.</title>
        <authorList>
            <person name="Lopez D."/>
            <person name="Ribeiro S."/>
            <person name="Label P."/>
            <person name="Fumanal B."/>
            <person name="Venisse J.S."/>
            <person name="Kohler A."/>
            <person name="de Oliveira R.R."/>
            <person name="Labutti K."/>
            <person name="Lipzen A."/>
            <person name="Lail K."/>
            <person name="Bauer D."/>
            <person name="Ohm R.A."/>
            <person name="Barry K.W."/>
            <person name="Spatafora J."/>
            <person name="Grigoriev I.V."/>
            <person name="Martin F.M."/>
            <person name="Pujade-Renaud V."/>
        </authorList>
    </citation>
    <scope>NUCLEOTIDE SEQUENCE [LARGE SCALE GENOMIC DNA]</scope>
    <source>
        <strain evidence="2 3">Philippines</strain>
    </source>
</reference>
<protein>
    <submittedName>
        <fullName evidence="2">Uncharacterized protein</fullName>
    </submittedName>
</protein>
<evidence type="ECO:0000313" key="2">
    <source>
        <dbReference type="EMBL" id="PSN73237.1"/>
    </source>
</evidence>
<sequence length="103" mass="11584">MISWSFAWCSTQLPALLPWISTRSRNALSRARVEAFFRYGTPSRSVVPLRRFYRTVAQGRANARYRGCSKGLASSKPPPTDRPKMWASASKIVSASETRCSNQ</sequence>
<gene>
    <name evidence="2" type="ORF">BS50DRAFT_182788</name>
</gene>
<accession>A0A2T2P688</accession>
<keyword evidence="3" id="KW-1185">Reference proteome</keyword>
<evidence type="ECO:0000313" key="3">
    <source>
        <dbReference type="Proteomes" id="UP000240883"/>
    </source>
</evidence>
<dbReference type="Proteomes" id="UP000240883">
    <property type="component" value="Unassembled WGS sequence"/>
</dbReference>
<name>A0A2T2P688_CORCC</name>
<proteinExistence type="predicted"/>
<dbReference type="AlphaFoldDB" id="A0A2T2P688"/>
<feature type="region of interest" description="Disordered" evidence="1">
    <location>
        <begin position="68"/>
        <end position="88"/>
    </location>
</feature>
<organism evidence="2 3">
    <name type="scientific">Corynespora cassiicola Philippines</name>
    <dbReference type="NCBI Taxonomy" id="1448308"/>
    <lineage>
        <taxon>Eukaryota</taxon>
        <taxon>Fungi</taxon>
        <taxon>Dikarya</taxon>
        <taxon>Ascomycota</taxon>
        <taxon>Pezizomycotina</taxon>
        <taxon>Dothideomycetes</taxon>
        <taxon>Pleosporomycetidae</taxon>
        <taxon>Pleosporales</taxon>
        <taxon>Corynesporascaceae</taxon>
        <taxon>Corynespora</taxon>
    </lineage>
</organism>
<evidence type="ECO:0000256" key="1">
    <source>
        <dbReference type="SAM" id="MobiDB-lite"/>
    </source>
</evidence>